<evidence type="ECO:0000313" key="5">
    <source>
        <dbReference type="Proteomes" id="UP001305702"/>
    </source>
</evidence>
<sequence length="230" mass="25013">MEAKQAAGTEAARYVESGMKLGLGTGSTVYWTIRELGRRVREEGLRVEAVPTSLETEKLARQEGIPLIAPREVAGRLDLAIDGADEVDPALRLIKGGGGALLREKLIAANAERFIVTADSSKCVEKLGRFPLPVEVVPFAWEWTQRRLELLGGTSRLRLTKDSGEEPYRTDNGNYVLDCAFGEISDPAAMNRSLLEIPGVVENGLFIGLAERAVIGYTDGSTKTLRAEKL</sequence>
<proteinExistence type="inferred from homology"/>
<dbReference type="RefSeq" id="WP_315605594.1">
    <property type="nucleotide sequence ID" value="NZ_CP130318.1"/>
</dbReference>
<evidence type="ECO:0000313" key="4">
    <source>
        <dbReference type="EMBL" id="WNQ11819.1"/>
    </source>
</evidence>
<dbReference type="Proteomes" id="UP001305702">
    <property type="component" value="Chromosome"/>
</dbReference>
<dbReference type="EMBL" id="CP130318">
    <property type="protein sequence ID" value="WNQ11819.1"/>
    <property type="molecule type" value="Genomic_DNA"/>
</dbReference>
<dbReference type="HAMAP" id="MF_00170">
    <property type="entry name" value="Rib_5P_isom_A"/>
    <property type="match status" value="1"/>
</dbReference>
<comment type="similarity">
    <text evidence="3">Belongs to the ribose 5-phosphate isomerase family.</text>
</comment>
<dbReference type="GO" id="GO:0005829">
    <property type="term" value="C:cytosol"/>
    <property type="evidence" value="ECO:0007669"/>
    <property type="project" value="TreeGrafter"/>
</dbReference>
<feature type="binding site" evidence="3">
    <location>
        <begin position="95"/>
        <end position="98"/>
    </location>
    <ligand>
        <name>substrate</name>
    </ligand>
</feature>
<comment type="catalytic activity">
    <reaction evidence="1 3">
        <text>aldehydo-D-ribose 5-phosphate = D-ribulose 5-phosphate</text>
        <dbReference type="Rhea" id="RHEA:14657"/>
        <dbReference type="ChEBI" id="CHEBI:58121"/>
        <dbReference type="ChEBI" id="CHEBI:58273"/>
        <dbReference type="EC" id="5.3.1.6"/>
    </reaction>
</comment>
<dbReference type="InterPro" id="IPR020672">
    <property type="entry name" value="Ribose5P_isomerase_typA_subgr"/>
</dbReference>
<dbReference type="NCBIfam" id="NF001924">
    <property type="entry name" value="PRK00702.1"/>
    <property type="match status" value="1"/>
</dbReference>
<dbReference type="PANTHER" id="PTHR11934">
    <property type="entry name" value="RIBOSE-5-PHOSPHATE ISOMERASE"/>
    <property type="match status" value="1"/>
</dbReference>
<dbReference type="Gene3D" id="3.40.50.1360">
    <property type="match status" value="1"/>
</dbReference>
<feature type="binding site" evidence="3">
    <location>
        <begin position="82"/>
        <end position="85"/>
    </location>
    <ligand>
        <name>substrate</name>
    </ligand>
</feature>
<dbReference type="Gene3D" id="3.30.70.260">
    <property type="match status" value="1"/>
</dbReference>
<dbReference type="SUPFAM" id="SSF75445">
    <property type="entry name" value="D-ribose-5-phosphate isomerase (RpiA), lid domain"/>
    <property type="match status" value="1"/>
</dbReference>
<keyword evidence="5" id="KW-1185">Reference proteome</keyword>
<evidence type="ECO:0000256" key="3">
    <source>
        <dbReference type="HAMAP-Rule" id="MF_00170"/>
    </source>
</evidence>
<dbReference type="GO" id="GO:0004751">
    <property type="term" value="F:ribose-5-phosphate isomerase activity"/>
    <property type="evidence" value="ECO:0007669"/>
    <property type="project" value="UniProtKB-UniRule"/>
</dbReference>
<protein>
    <recommendedName>
        <fullName evidence="3">Ribose-5-phosphate isomerase A</fullName>
        <ecNumber evidence="3">5.3.1.6</ecNumber>
    </recommendedName>
    <alternativeName>
        <fullName evidence="3">Phosphoriboisomerase A</fullName>
        <shortName evidence="3">PRI</shortName>
    </alternativeName>
</protein>
<feature type="binding site" evidence="3">
    <location>
        <begin position="25"/>
        <end position="28"/>
    </location>
    <ligand>
        <name>substrate</name>
    </ligand>
</feature>
<organism evidence="4 5">
    <name type="scientific">Paenibacillus aurantius</name>
    <dbReference type="NCBI Taxonomy" id="2918900"/>
    <lineage>
        <taxon>Bacteria</taxon>
        <taxon>Bacillati</taxon>
        <taxon>Bacillota</taxon>
        <taxon>Bacilli</taxon>
        <taxon>Bacillales</taxon>
        <taxon>Paenibacillaceae</taxon>
        <taxon>Paenibacillus</taxon>
    </lineage>
</organism>
<dbReference type="InterPro" id="IPR004788">
    <property type="entry name" value="Ribose5P_isomerase_type_A"/>
</dbReference>
<name>A0AA96RI51_9BACL</name>
<dbReference type="SUPFAM" id="SSF100950">
    <property type="entry name" value="NagB/RpiA/CoA transferase-like"/>
    <property type="match status" value="1"/>
</dbReference>
<dbReference type="EC" id="5.3.1.6" evidence="3"/>
<dbReference type="InterPro" id="IPR037171">
    <property type="entry name" value="NagB/RpiA_transferase-like"/>
</dbReference>
<dbReference type="NCBIfam" id="TIGR00021">
    <property type="entry name" value="rpiA"/>
    <property type="match status" value="1"/>
</dbReference>
<comment type="subunit">
    <text evidence="3">Homodimer.</text>
</comment>
<comment type="function">
    <text evidence="3">Catalyzes the reversible conversion of ribose-5-phosphate to ribulose 5-phosphate.</text>
</comment>
<reference evidence="4 5" key="1">
    <citation type="submission" date="2022-02" db="EMBL/GenBank/DDBJ databases">
        <title>Paenibacillus sp. MBLB1776 Whole Genome Shotgun Sequencing.</title>
        <authorList>
            <person name="Hwang C.Y."/>
            <person name="Cho E.-S."/>
            <person name="Seo M.-J."/>
        </authorList>
    </citation>
    <scope>NUCLEOTIDE SEQUENCE [LARGE SCALE GENOMIC DNA]</scope>
    <source>
        <strain evidence="4 5">MBLB1776</strain>
    </source>
</reference>
<dbReference type="CDD" id="cd01398">
    <property type="entry name" value="RPI_A"/>
    <property type="match status" value="1"/>
</dbReference>
<dbReference type="Pfam" id="PF06026">
    <property type="entry name" value="Rib_5-P_isom_A"/>
    <property type="match status" value="1"/>
</dbReference>
<comment type="pathway">
    <text evidence="3">Carbohydrate degradation; pentose phosphate pathway; D-ribose 5-phosphate from D-ribulose 5-phosphate (non-oxidative stage): step 1/1.</text>
</comment>
<evidence type="ECO:0000256" key="2">
    <source>
        <dbReference type="ARBA" id="ARBA00023235"/>
    </source>
</evidence>
<evidence type="ECO:0000256" key="1">
    <source>
        <dbReference type="ARBA" id="ARBA00001713"/>
    </source>
</evidence>
<feature type="active site" description="Proton acceptor" evidence="3">
    <location>
        <position position="104"/>
    </location>
</feature>
<dbReference type="AlphaFoldDB" id="A0AA96RI51"/>
<accession>A0AA96RI51</accession>
<dbReference type="PANTHER" id="PTHR11934:SF0">
    <property type="entry name" value="RIBOSE-5-PHOSPHATE ISOMERASE"/>
    <property type="match status" value="1"/>
</dbReference>
<gene>
    <name evidence="3 4" type="primary">rpiA</name>
    <name evidence="4" type="ORF">MJA45_01825</name>
</gene>
<dbReference type="KEGG" id="paun:MJA45_01825"/>
<keyword evidence="2 3" id="KW-0413">Isomerase</keyword>
<dbReference type="GO" id="GO:0009052">
    <property type="term" value="P:pentose-phosphate shunt, non-oxidative branch"/>
    <property type="evidence" value="ECO:0007669"/>
    <property type="project" value="UniProtKB-UniRule"/>
</dbReference>
<dbReference type="GO" id="GO:0006014">
    <property type="term" value="P:D-ribose metabolic process"/>
    <property type="evidence" value="ECO:0007669"/>
    <property type="project" value="TreeGrafter"/>
</dbReference>
<dbReference type="FunFam" id="3.40.50.1360:FF:000001">
    <property type="entry name" value="Ribose-5-phosphate isomerase A"/>
    <property type="match status" value="1"/>
</dbReference>
<feature type="binding site" evidence="3">
    <location>
        <position position="122"/>
    </location>
    <ligand>
        <name>substrate</name>
    </ligand>
</feature>